<evidence type="ECO:0000256" key="2">
    <source>
        <dbReference type="ARBA" id="ARBA00023277"/>
    </source>
</evidence>
<dbReference type="RefSeq" id="XP_043121109.1">
    <property type="nucleotide sequence ID" value="XM_043265174.1"/>
</dbReference>
<name>A0A9P3BK81_ASPVI</name>
<dbReference type="EMBL" id="BOPL01000001">
    <property type="protein sequence ID" value="GIJ97922.1"/>
    <property type="molecule type" value="Genomic_DNA"/>
</dbReference>
<protein>
    <submittedName>
        <fullName evidence="4">Uncharacterized protein</fullName>
    </submittedName>
</protein>
<organism evidence="4 5">
    <name type="scientific">Aspergillus viridinutans</name>
    <dbReference type="NCBI Taxonomy" id="75553"/>
    <lineage>
        <taxon>Eukaryota</taxon>
        <taxon>Fungi</taxon>
        <taxon>Dikarya</taxon>
        <taxon>Ascomycota</taxon>
        <taxon>Pezizomycotina</taxon>
        <taxon>Eurotiomycetes</taxon>
        <taxon>Eurotiomycetidae</taxon>
        <taxon>Eurotiales</taxon>
        <taxon>Aspergillaceae</taxon>
        <taxon>Aspergillus</taxon>
        <taxon>Aspergillus subgen. Fumigati</taxon>
    </lineage>
</organism>
<gene>
    <name evidence="4" type="ORF">Aspvir_000028</name>
</gene>
<evidence type="ECO:0000256" key="1">
    <source>
        <dbReference type="ARBA" id="ARBA00022729"/>
    </source>
</evidence>
<feature type="chain" id="PRO_5040377648" evidence="3">
    <location>
        <begin position="19"/>
        <end position="409"/>
    </location>
</feature>
<evidence type="ECO:0000313" key="4">
    <source>
        <dbReference type="EMBL" id="GIJ97922.1"/>
    </source>
</evidence>
<sequence length="409" mass="44483">MLILWPALAFSATALAQATGSMPISFTSRGNPILSDGSWYSADPAPLVVNNTLYILTGRDSAAPDENSFIMKQWGMFVSSTPNPAGSEWMLYPNVAEPHTVFAWAAPGTSYAAQVVQGRDGRFCLYAPVTQANSQNADPFAIGVACLRLAIPSRTSIRKVYIYFGTFGALRAYQLDADMVTLQSSVTQVDGLPGQQRRPGFAHTADAKGGGHFRCIIALDKLSWDDSQSPPAIRKVVRTFGPKPPAPPTYNVAPKAVDSSEYPSGIQYWIKAINDGIVRVNPLPPDYWSSYEAEKSRETSVLTYVWKEPVQLNGTSMVFFADQDAGANVGVAPPKKWFVEYLDQSSSWRPVVNRTPYPLKVTDTPDVVRFQTIRTTSIHATLIASGSGGQFAGVGVKEWEALATELQTS</sequence>
<keyword evidence="5" id="KW-1185">Reference proteome</keyword>
<comment type="caution">
    <text evidence="4">The sequence shown here is derived from an EMBL/GenBank/DDBJ whole genome shotgun (WGS) entry which is preliminary data.</text>
</comment>
<dbReference type="Gene3D" id="2.60.120.260">
    <property type="entry name" value="Galactose-binding domain-like"/>
    <property type="match status" value="1"/>
</dbReference>
<proteinExistence type="predicted"/>
<dbReference type="PANTHER" id="PTHR43772:SF2">
    <property type="entry name" value="PUTATIVE (AFU_ORTHOLOGUE AFUA_2G04480)-RELATED"/>
    <property type="match status" value="1"/>
</dbReference>
<dbReference type="OrthoDB" id="5211809at2759"/>
<dbReference type="Proteomes" id="UP000710440">
    <property type="component" value="Unassembled WGS sequence"/>
</dbReference>
<keyword evidence="1 3" id="KW-0732">Signal</keyword>
<feature type="signal peptide" evidence="3">
    <location>
        <begin position="1"/>
        <end position="18"/>
    </location>
</feature>
<keyword evidence="2" id="KW-0119">Carbohydrate metabolism</keyword>
<evidence type="ECO:0000313" key="5">
    <source>
        <dbReference type="Proteomes" id="UP000710440"/>
    </source>
</evidence>
<dbReference type="Gene3D" id="2.115.10.20">
    <property type="entry name" value="Glycosyl hydrolase domain, family 43"/>
    <property type="match status" value="1"/>
</dbReference>
<evidence type="ECO:0000256" key="3">
    <source>
        <dbReference type="SAM" id="SignalP"/>
    </source>
</evidence>
<dbReference type="InterPro" id="IPR052176">
    <property type="entry name" value="Glycosyl_Hydrlase_43_Enz"/>
</dbReference>
<accession>A0A9P3BK81</accession>
<dbReference type="SUPFAM" id="SSF75005">
    <property type="entry name" value="Arabinanase/levansucrase/invertase"/>
    <property type="match status" value="1"/>
</dbReference>
<dbReference type="PANTHER" id="PTHR43772">
    <property type="entry name" value="ENDO-1,4-BETA-XYLANASE"/>
    <property type="match status" value="1"/>
</dbReference>
<dbReference type="GeneID" id="66928010"/>
<reference evidence="4 5" key="1">
    <citation type="submission" date="2021-02" db="EMBL/GenBank/DDBJ databases">
        <title>Pan-genome distribution and transcriptional activeness of fungal secondary metabolism genes in Aspergillus section Fumigati.</title>
        <authorList>
            <person name="Takahashi H."/>
            <person name="Umemura M."/>
            <person name="Ninomiya A."/>
            <person name="Kusuya Y."/>
            <person name="Urayama S."/>
            <person name="Shimizu M."/>
            <person name="Watanabe A."/>
            <person name="Kamei K."/>
            <person name="Yaguchi T."/>
            <person name="Hagiwara D."/>
        </authorList>
    </citation>
    <scope>NUCLEOTIDE SEQUENCE [LARGE SCALE GENOMIC DNA]</scope>
    <source>
        <strain evidence="4 5">IFM 47045</strain>
    </source>
</reference>
<dbReference type="InterPro" id="IPR023296">
    <property type="entry name" value="Glyco_hydro_beta-prop_sf"/>
</dbReference>
<dbReference type="AlphaFoldDB" id="A0A9P3BK81"/>